<comment type="caution">
    <text evidence="2">The sequence shown here is derived from an EMBL/GenBank/DDBJ whole genome shotgun (WGS) entry which is preliminary data.</text>
</comment>
<dbReference type="RefSeq" id="WP_386249469.1">
    <property type="nucleotide sequence ID" value="NZ_JBHTRV010000003.1"/>
</dbReference>
<sequence length="130" mass="13703">MIDVERLLMKLPGPLHVLNEGFAFLLELAALAVLAWWGWSSAEPVLLRLALALAAPTLAAVVWGLFAAPKARIRLPLAGVLLVKALVFGAAALALHALDRPSWAVAFALVALLNTALATADRQAAMHRGA</sequence>
<feature type="transmembrane region" description="Helical" evidence="1">
    <location>
        <begin position="103"/>
        <end position="120"/>
    </location>
</feature>
<gene>
    <name evidence="2" type="ORF">ACFQ63_05775</name>
</gene>
<feature type="transmembrane region" description="Helical" evidence="1">
    <location>
        <begin position="21"/>
        <end position="39"/>
    </location>
</feature>
<proteinExistence type="predicted"/>
<feature type="transmembrane region" description="Helical" evidence="1">
    <location>
        <begin position="45"/>
        <end position="68"/>
    </location>
</feature>
<evidence type="ECO:0000313" key="3">
    <source>
        <dbReference type="Proteomes" id="UP001600424"/>
    </source>
</evidence>
<accession>A0ABW6IQR2</accession>
<evidence type="ECO:0000256" key="1">
    <source>
        <dbReference type="SAM" id="Phobius"/>
    </source>
</evidence>
<feature type="transmembrane region" description="Helical" evidence="1">
    <location>
        <begin position="75"/>
        <end position="97"/>
    </location>
</feature>
<keyword evidence="3" id="KW-1185">Reference proteome</keyword>
<evidence type="ECO:0000313" key="2">
    <source>
        <dbReference type="EMBL" id="MFE5979200.1"/>
    </source>
</evidence>
<reference evidence="2 3" key="1">
    <citation type="submission" date="2024-09" db="EMBL/GenBank/DDBJ databases">
        <title>The Natural Products Discovery Center: Release of the First 8490 Sequenced Strains for Exploring Actinobacteria Biosynthetic Diversity.</title>
        <authorList>
            <person name="Kalkreuter E."/>
            <person name="Kautsar S.A."/>
            <person name="Yang D."/>
            <person name="Bader C.D."/>
            <person name="Teijaro C.N."/>
            <person name="Fluegel L."/>
            <person name="Davis C.M."/>
            <person name="Simpson J.R."/>
            <person name="Lauterbach L."/>
            <person name="Steele A.D."/>
            <person name="Gui C."/>
            <person name="Meng S."/>
            <person name="Li G."/>
            <person name="Viehrig K."/>
            <person name="Ye F."/>
            <person name="Su P."/>
            <person name="Kiefer A.F."/>
            <person name="Nichols A."/>
            <person name="Cepeda A.J."/>
            <person name="Yan W."/>
            <person name="Fan B."/>
            <person name="Jiang Y."/>
            <person name="Adhikari A."/>
            <person name="Zheng C.-J."/>
            <person name="Schuster L."/>
            <person name="Cowan T.M."/>
            <person name="Smanski M.J."/>
            <person name="Chevrette M.G."/>
            <person name="De Carvalho L.P.S."/>
            <person name="Shen B."/>
        </authorList>
    </citation>
    <scope>NUCLEOTIDE SEQUENCE [LARGE SCALE GENOMIC DNA]</scope>
    <source>
        <strain evidence="2 3">NPDC056472</strain>
    </source>
</reference>
<dbReference type="Pfam" id="PF10823">
    <property type="entry name" value="DUF2568"/>
    <property type="match status" value="1"/>
</dbReference>
<dbReference type="InterPro" id="IPR021214">
    <property type="entry name" value="DUF2568"/>
</dbReference>
<keyword evidence="1" id="KW-0472">Membrane</keyword>
<dbReference type="EMBL" id="JBHTRV010000003">
    <property type="protein sequence ID" value="MFE5979200.1"/>
    <property type="molecule type" value="Genomic_DNA"/>
</dbReference>
<name>A0ABW6IQR2_STRWE</name>
<organism evidence="2 3">
    <name type="scientific">Streptomyces wedmorensis</name>
    <dbReference type="NCBI Taxonomy" id="43759"/>
    <lineage>
        <taxon>Bacteria</taxon>
        <taxon>Bacillati</taxon>
        <taxon>Actinomycetota</taxon>
        <taxon>Actinomycetes</taxon>
        <taxon>Kitasatosporales</taxon>
        <taxon>Streptomycetaceae</taxon>
        <taxon>Streptomyces</taxon>
    </lineage>
</organism>
<keyword evidence="1" id="KW-1133">Transmembrane helix</keyword>
<protein>
    <submittedName>
        <fullName evidence="2">YrdB family protein</fullName>
    </submittedName>
</protein>
<dbReference type="Proteomes" id="UP001600424">
    <property type="component" value="Unassembled WGS sequence"/>
</dbReference>
<keyword evidence="1" id="KW-0812">Transmembrane</keyword>